<organism evidence="2">
    <name type="scientific">Pseudoalteromonas sp. 520P1</name>
    <dbReference type="NCBI Taxonomy" id="1529052"/>
    <lineage>
        <taxon>Bacteria</taxon>
        <taxon>Pseudomonadati</taxon>
        <taxon>Pseudomonadota</taxon>
        <taxon>Gammaproteobacteria</taxon>
        <taxon>Alteromonadales</taxon>
        <taxon>Pseudoalteromonadaceae</taxon>
        <taxon>Pseudoalteromonas</taxon>
    </lineage>
</organism>
<feature type="domain" description="Iminophenyl-pyruvate dimer synthase" evidence="1">
    <location>
        <begin position="618"/>
        <end position="840"/>
    </location>
</feature>
<dbReference type="NCBIfam" id="TIGR04492">
    <property type="entry name" value="VioB"/>
    <property type="match status" value="1"/>
</dbReference>
<name>E7FKM7_9GAMM</name>
<gene>
    <name evidence="2" type="primary">vioB</name>
</gene>
<dbReference type="InterPro" id="IPR026820">
    <property type="entry name" value="VioB/RebD_dom"/>
</dbReference>
<evidence type="ECO:0000313" key="2">
    <source>
        <dbReference type="EMBL" id="BAJ62030.1"/>
    </source>
</evidence>
<accession>E7FKM7</accession>
<dbReference type="GO" id="GO:0003824">
    <property type="term" value="F:catalytic activity"/>
    <property type="evidence" value="ECO:0007669"/>
    <property type="project" value="InterPro"/>
</dbReference>
<protein>
    <submittedName>
        <fullName evidence="2">Polyketide synthase</fullName>
    </submittedName>
</protein>
<sequence length="1010" mass="114293">MSILDFPRVHFKGVARVNVPTANRNINNTLDITTNTVLQNGAAFDLKQHPSKCHEYLKAFEPKFNAQGQEDKAGQFNHVTGYNMIGNNHFSWENTFVTSVQLKHGSYQTDDPLVGSKLALWGHYNEYLRTSFNRARWVDNDPTRRDSALIYAGQLTISDGDASANTAHILSSDIDCTHGVRWLNPGYIVNKPKHFMQDEMAEARLFQFSVSKDNENFIFNQLNIDSAFLEQLKITLEDPEVLGLTVQYCISNLSPPSQPDTPVFCDLQGTISVWRKQDMATSPTGRILQPDDTSQFSPIAVKIKDNWVSFNMPISIPYQSYAEVLPVQSGLPPKLTHKAALGDLILKSDSGKTLAVLPESVYQQANNSTGVFDVPLLVNDAQLETQSLSLQSNQHNWHETDWHIQAEQHIIAIESANPKSDYKSTHAIDVFSYFRGKPHPINKLIPNITTPNNLRCDVYIETDKSGRGQLNIESLAPGSGELFLGEHHSPVQVRILSDDWSLLDVADENVDYDFLYHNVMGYYELLYPFMADKVFSMADKCKCETYARLMWQMCDPKNRDKSYYMPSTREMSSVKSHLFLKYLSNVEQSAMPKELPPLEPQFTAQGSIKTKAQLISKLRDAVDLELSIMLQYLYSAYSLPTYAAGEQYVESERWTQAQLELVNGSKERRKNSGWRGAILEIAHEEMIHYLVINNILMSLGEPFYPGEPVFAQAAKEKFGLDTEFSFEPFSEHIIAKFVRFEWPHFFPSVGKSIADFYNEIRIAINEIPDLYTQDMNKQGGEHHLFLNEIINRAYPNYQFEVYDKETALFAIDFVTEQGEGASADSPQFEHSHFNRLRSISKNLTLSDIPFEPAYPVLKNPVISQRAGCNVVTNPNARALMTLYQGCHELMFKMMMQHFAQTSKGSMRRSRLMNAAIDLMTGILRPLSVHLMTLPSGTAGRNAGPPLPQAIKFKATSNYEKGCLALAQACKELAETAKEIKATPPETQIELLEFYQKQMTELATNKLSREG</sequence>
<dbReference type="InterPro" id="IPR030993">
    <property type="entry name" value="VioB"/>
</dbReference>
<dbReference type="InterPro" id="IPR012347">
    <property type="entry name" value="Ferritin-like"/>
</dbReference>
<dbReference type="AlphaFoldDB" id="E7FKM7"/>
<dbReference type="Pfam" id="PF12902">
    <property type="entry name" value="Ferritin-like"/>
    <property type="match status" value="1"/>
</dbReference>
<dbReference type="Gene3D" id="1.20.1260.10">
    <property type="match status" value="1"/>
</dbReference>
<reference evidence="2" key="1">
    <citation type="journal article" date="2011" name="Appl. Microbiol. Biotechnol.">
        <title>Characterization of a gene cluster and its putative promoter region for violacein biosynthesis in Pseudoalteromonas sp. 520P1.</title>
        <authorList>
            <person name="Zhang X."/>
            <person name="Enomoto K."/>
        </authorList>
    </citation>
    <scope>NUCLEOTIDE SEQUENCE</scope>
    <source>
        <strain evidence="2">520P1</strain>
    </source>
</reference>
<evidence type="ECO:0000259" key="1">
    <source>
        <dbReference type="Pfam" id="PF12902"/>
    </source>
</evidence>
<proteinExistence type="predicted"/>
<dbReference type="EMBL" id="AB573101">
    <property type="protein sequence ID" value="BAJ62030.1"/>
    <property type="molecule type" value="Genomic_DNA"/>
</dbReference>